<dbReference type="InterPro" id="IPR017938">
    <property type="entry name" value="Riboflavin_synthase-like_b-brl"/>
</dbReference>
<feature type="transmembrane region" description="Helical" evidence="12">
    <location>
        <begin position="292"/>
        <end position="311"/>
    </location>
</feature>
<feature type="domain" description="DOMON" evidence="13">
    <location>
        <begin position="22"/>
        <end position="141"/>
    </location>
</feature>
<organism evidence="15 16">
    <name type="scientific">Stentor coeruleus</name>
    <dbReference type="NCBI Taxonomy" id="5963"/>
    <lineage>
        <taxon>Eukaryota</taxon>
        <taxon>Sar</taxon>
        <taxon>Alveolata</taxon>
        <taxon>Ciliophora</taxon>
        <taxon>Postciliodesmatophora</taxon>
        <taxon>Heterotrichea</taxon>
        <taxon>Heterotrichida</taxon>
        <taxon>Stentoridae</taxon>
        <taxon>Stentor</taxon>
    </lineage>
</organism>
<keyword evidence="10 12" id="KW-0472">Membrane</keyword>
<evidence type="ECO:0000256" key="3">
    <source>
        <dbReference type="ARBA" id="ARBA00022448"/>
    </source>
</evidence>
<dbReference type="InterPro" id="IPR045266">
    <property type="entry name" value="DOH_DOMON"/>
</dbReference>
<dbReference type="Gene3D" id="2.40.30.10">
    <property type="entry name" value="Translation factors"/>
    <property type="match status" value="1"/>
</dbReference>
<evidence type="ECO:0000256" key="6">
    <source>
        <dbReference type="ARBA" id="ARBA00022827"/>
    </source>
</evidence>
<dbReference type="PANTHER" id="PTHR19370">
    <property type="entry name" value="NADH-CYTOCHROME B5 REDUCTASE"/>
    <property type="match status" value="1"/>
</dbReference>
<dbReference type="InterPro" id="IPR001433">
    <property type="entry name" value="OxRdtase_FAD/NAD-bd"/>
</dbReference>
<comment type="caution">
    <text evidence="15">The sequence shown here is derived from an EMBL/GenBank/DDBJ whole genome shotgun (WGS) entry which is preliminary data.</text>
</comment>
<dbReference type="SUPFAM" id="SSF52343">
    <property type="entry name" value="Ferredoxin reductase-like, C-terminal NADP-linked domain"/>
    <property type="match status" value="1"/>
</dbReference>
<feature type="transmembrane region" description="Helical" evidence="12">
    <location>
        <begin position="184"/>
        <end position="205"/>
    </location>
</feature>
<evidence type="ECO:0000256" key="8">
    <source>
        <dbReference type="ARBA" id="ARBA00022989"/>
    </source>
</evidence>
<dbReference type="CDD" id="cd09631">
    <property type="entry name" value="DOMON_DOH"/>
    <property type="match status" value="1"/>
</dbReference>
<dbReference type="InterPro" id="IPR001834">
    <property type="entry name" value="CBR-like"/>
</dbReference>
<dbReference type="SUPFAM" id="SSF55856">
    <property type="entry name" value="Cytochrome b5-like heme/steroid binding domain"/>
    <property type="match status" value="1"/>
</dbReference>
<proteinExistence type="predicted"/>
<dbReference type="PROSITE" id="PS50836">
    <property type="entry name" value="DOMON"/>
    <property type="match status" value="1"/>
</dbReference>
<dbReference type="SUPFAM" id="SSF63380">
    <property type="entry name" value="Riboflavin synthase domain-like"/>
    <property type="match status" value="1"/>
</dbReference>
<evidence type="ECO:0000256" key="4">
    <source>
        <dbReference type="ARBA" id="ARBA00022630"/>
    </source>
</evidence>
<keyword evidence="6 11" id="KW-0274">FAD</keyword>
<comment type="subcellular location">
    <subcellularLocation>
        <location evidence="2">Membrane</location>
    </subcellularLocation>
</comment>
<feature type="binding site" evidence="11">
    <location>
        <position position="549"/>
    </location>
    <ligand>
        <name>FAD</name>
        <dbReference type="ChEBI" id="CHEBI:57692"/>
    </ligand>
</feature>
<dbReference type="InterPro" id="IPR036400">
    <property type="entry name" value="Cyt_B5-like_heme/steroid_sf"/>
</dbReference>
<evidence type="ECO:0000313" key="16">
    <source>
        <dbReference type="Proteomes" id="UP000187209"/>
    </source>
</evidence>
<dbReference type="EMBL" id="MPUH01000028">
    <property type="protein sequence ID" value="OMJ94322.1"/>
    <property type="molecule type" value="Genomic_DNA"/>
</dbReference>
<evidence type="ECO:0000313" key="15">
    <source>
        <dbReference type="EMBL" id="OMJ94322.1"/>
    </source>
</evidence>
<protein>
    <recommendedName>
        <fullName evidence="17">DOMON domain-containing protein</fullName>
    </recommendedName>
</protein>
<feature type="binding site" evidence="11">
    <location>
        <position position="541"/>
    </location>
    <ligand>
        <name>FAD</name>
        <dbReference type="ChEBI" id="CHEBI:57692"/>
    </ligand>
</feature>
<dbReference type="GO" id="GO:0071949">
    <property type="term" value="F:FAD binding"/>
    <property type="evidence" value="ECO:0007669"/>
    <property type="project" value="TreeGrafter"/>
</dbReference>
<evidence type="ECO:0000256" key="10">
    <source>
        <dbReference type="ARBA" id="ARBA00023136"/>
    </source>
</evidence>
<dbReference type="Gene3D" id="1.20.120.1770">
    <property type="match status" value="1"/>
</dbReference>
<dbReference type="InterPro" id="IPR006593">
    <property type="entry name" value="Cyt_b561/ferric_Rdtase_TM"/>
</dbReference>
<accession>A0A1R2CZ97</accession>
<keyword evidence="9" id="KW-0560">Oxidoreductase</keyword>
<dbReference type="Gene3D" id="3.10.120.10">
    <property type="entry name" value="Cytochrome b5-like heme/steroid binding domain"/>
    <property type="match status" value="1"/>
</dbReference>
<feature type="domain" description="Cytochrome b561" evidence="14">
    <location>
        <begin position="134"/>
        <end position="347"/>
    </location>
</feature>
<dbReference type="Pfam" id="PF03351">
    <property type="entry name" value="DOMON"/>
    <property type="match status" value="1"/>
</dbReference>
<dbReference type="Pfam" id="PF00175">
    <property type="entry name" value="NAD_binding_1"/>
    <property type="match status" value="1"/>
</dbReference>
<feature type="binding site" evidence="11">
    <location>
        <position position="548"/>
    </location>
    <ligand>
        <name>FAD</name>
        <dbReference type="ChEBI" id="CHEBI:57692"/>
    </ligand>
</feature>
<feature type="transmembrane region" description="Helical" evidence="12">
    <location>
        <begin position="256"/>
        <end position="280"/>
    </location>
</feature>
<name>A0A1R2CZ97_9CILI</name>
<dbReference type="SUPFAM" id="SSF49344">
    <property type="entry name" value="CBD9-like"/>
    <property type="match status" value="1"/>
</dbReference>
<gene>
    <name evidence="15" type="ORF">SteCoe_2522</name>
</gene>
<dbReference type="PROSITE" id="PS50939">
    <property type="entry name" value="CYTOCHROME_B561"/>
    <property type="match status" value="1"/>
</dbReference>
<dbReference type="GO" id="GO:0016020">
    <property type="term" value="C:membrane"/>
    <property type="evidence" value="ECO:0007669"/>
    <property type="project" value="UniProtKB-SubCell"/>
</dbReference>
<evidence type="ECO:0000259" key="13">
    <source>
        <dbReference type="PROSITE" id="PS50836"/>
    </source>
</evidence>
<dbReference type="PANTHER" id="PTHR19370:SF185">
    <property type="entry name" value="NADH-CYTOCHROME B5 REDUCTASE"/>
    <property type="match status" value="1"/>
</dbReference>
<feature type="transmembrane region" description="Helical" evidence="12">
    <location>
        <begin position="211"/>
        <end position="235"/>
    </location>
</feature>
<evidence type="ECO:0000259" key="14">
    <source>
        <dbReference type="PROSITE" id="PS50939"/>
    </source>
</evidence>
<keyword evidence="8 12" id="KW-1133">Transmembrane helix</keyword>
<keyword evidence="4 11" id="KW-0285">Flavoprotein</keyword>
<dbReference type="Gene3D" id="3.40.50.80">
    <property type="entry name" value="Nucleotide-binding domain of ferredoxin-NADP reductase (FNR) module"/>
    <property type="match status" value="1"/>
</dbReference>
<dbReference type="Pfam" id="PF00970">
    <property type="entry name" value="FAD_binding_6"/>
    <property type="match status" value="1"/>
</dbReference>
<sequence>MILISFLLFLTSAQDAIVDLDDKMQLGWSFDDEEIIFYFVCQVGDTGYCGIGFGLDMYNVDMIWAIDSGTLIRVTDGWSEDRVMPDPDIYFSGGTSDLTNIETNSENGVLTVNFRRMLNTGDKYDFILSKDLKLDLCFAYYYTSDFIYHEQNYGSGSLVLSSDQANAKFDLYSKYYKPGYEKHSILMSIMWIALSSISIILARYFKWWWPWVYFHVIFYTIVLFFTIYSVTKVIITNENMLYTYTSSQKYHSRIGLTISALIIGQYMLGILSRVLIYFNLTETPITVIRKAHYYLGWVLHITCLFNAFIGWEMYNSDFLKVIITSYVVLIVVFILFEFWNKVYPIITNLKVRFYDSNNDYRILRFNESYSTIFKRIHREKLDYVFYDNYLLNVRNFMSSHSGGAFMIKKIIGEDAGKYLNGSSTLPGFGINYHDLSAFTIAKSLAIADLGYENTVLTGNASQERMVWEVADKFKVCESTYCISLHSDEWNVNRPTGFDWMGKCFLLTMSELTQTKRYYTLVLTNINNWDDSSTKNIKLYIKPYTKGKVSKYITSLNIGEKVILKGPMGPGLMLDNIKKGKYLAFAGGTGILPFIDLVQAIWYNEVPEGFMLYVYVSFSSENDVFAMELFEATAEKYPEKFCYVLYVKSKSKENIINLEKVREWKENIGKLRKVWVCGKAGFSGFIRDMLKSAEVPMKKIINL</sequence>
<feature type="binding site" evidence="11">
    <location>
        <position position="547"/>
    </location>
    <ligand>
        <name>FAD</name>
        <dbReference type="ChEBI" id="CHEBI:57692"/>
    </ligand>
</feature>
<keyword evidence="7" id="KW-0249">Electron transport</keyword>
<dbReference type="AlphaFoldDB" id="A0A1R2CZ97"/>
<evidence type="ECO:0000256" key="7">
    <source>
        <dbReference type="ARBA" id="ARBA00022982"/>
    </source>
</evidence>
<dbReference type="InterPro" id="IPR005018">
    <property type="entry name" value="DOMON_domain"/>
</dbReference>
<evidence type="ECO:0000256" key="5">
    <source>
        <dbReference type="ARBA" id="ARBA00022692"/>
    </source>
</evidence>
<evidence type="ECO:0008006" key="17">
    <source>
        <dbReference type="Google" id="ProtNLM"/>
    </source>
</evidence>
<dbReference type="Proteomes" id="UP000187209">
    <property type="component" value="Unassembled WGS sequence"/>
</dbReference>
<evidence type="ECO:0000256" key="2">
    <source>
        <dbReference type="ARBA" id="ARBA00004370"/>
    </source>
</evidence>
<dbReference type="InterPro" id="IPR039261">
    <property type="entry name" value="FNR_nucleotide-bd"/>
</dbReference>
<dbReference type="CDD" id="cd08760">
    <property type="entry name" value="Cyt_b561_FRRS1_like"/>
    <property type="match status" value="1"/>
</dbReference>
<dbReference type="OrthoDB" id="291435at2759"/>
<reference evidence="15 16" key="1">
    <citation type="submission" date="2016-11" db="EMBL/GenBank/DDBJ databases">
        <title>The macronuclear genome of Stentor coeruleus: a giant cell with tiny introns.</title>
        <authorList>
            <person name="Slabodnick M."/>
            <person name="Ruby J.G."/>
            <person name="Reiff S.B."/>
            <person name="Swart E.C."/>
            <person name="Gosai S."/>
            <person name="Prabakaran S."/>
            <person name="Witkowska E."/>
            <person name="Larue G.E."/>
            <person name="Fisher S."/>
            <person name="Freeman R.M."/>
            <person name="Gunawardena J."/>
            <person name="Chu W."/>
            <person name="Stover N.A."/>
            <person name="Gregory B.D."/>
            <person name="Nowacki M."/>
            <person name="Derisi J."/>
            <person name="Roy S.W."/>
            <person name="Marshall W.F."/>
            <person name="Sood P."/>
        </authorList>
    </citation>
    <scope>NUCLEOTIDE SEQUENCE [LARGE SCALE GENOMIC DNA]</scope>
    <source>
        <strain evidence="15">WM001</strain>
    </source>
</reference>
<evidence type="ECO:0000256" key="12">
    <source>
        <dbReference type="SAM" id="Phobius"/>
    </source>
</evidence>
<keyword evidence="16" id="KW-1185">Reference proteome</keyword>
<keyword evidence="5 12" id="KW-0812">Transmembrane</keyword>
<evidence type="ECO:0000256" key="11">
    <source>
        <dbReference type="PIRSR" id="PIRSR601834-1"/>
    </source>
</evidence>
<dbReference type="GO" id="GO:0016491">
    <property type="term" value="F:oxidoreductase activity"/>
    <property type="evidence" value="ECO:0007669"/>
    <property type="project" value="UniProtKB-KW"/>
</dbReference>
<dbReference type="InterPro" id="IPR008333">
    <property type="entry name" value="Cbr1-like_FAD-bd_dom"/>
</dbReference>
<evidence type="ECO:0000256" key="9">
    <source>
        <dbReference type="ARBA" id="ARBA00023002"/>
    </source>
</evidence>
<keyword evidence="3" id="KW-0813">Transport</keyword>
<evidence type="ECO:0000256" key="1">
    <source>
        <dbReference type="ARBA" id="ARBA00001974"/>
    </source>
</evidence>
<comment type="cofactor">
    <cofactor evidence="1 11">
        <name>FAD</name>
        <dbReference type="ChEBI" id="CHEBI:57692"/>
    </cofactor>
</comment>
<feature type="transmembrane region" description="Helical" evidence="12">
    <location>
        <begin position="318"/>
        <end position="339"/>
    </location>
</feature>